<evidence type="ECO:0000313" key="12">
    <source>
        <dbReference type="Proteomes" id="UP000275331"/>
    </source>
</evidence>
<comment type="function">
    <text evidence="9">Part of the tripartite ATP-independent periplasmic (TRAP) transport system.</text>
</comment>
<keyword evidence="6 9" id="KW-1133">Transmembrane helix</keyword>
<organism evidence="11 12">
    <name type="scientific">Atlantibacter subterraneus</name>
    <dbReference type="NCBI Taxonomy" id="255519"/>
    <lineage>
        <taxon>Bacteria</taxon>
        <taxon>Pseudomonadati</taxon>
        <taxon>Pseudomonadota</taxon>
        <taxon>Gammaproteobacteria</taxon>
        <taxon>Enterobacterales</taxon>
        <taxon>Enterobacteriaceae</taxon>
        <taxon>Atlantibacter</taxon>
    </lineage>
</organism>
<dbReference type="AlphaFoldDB" id="A0A3R9GRN0"/>
<evidence type="ECO:0000256" key="3">
    <source>
        <dbReference type="ARBA" id="ARBA00022475"/>
    </source>
</evidence>
<keyword evidence="7 9" id="KW-0472">Membrane</keyword>
<evidence type="ECO:0000256" key="4">
    <source>
        <dbReference type="ARBA" id="ARBA00022519"/>
    </source>
</evidence>
<feature type="transmembrane region" description="Helical" evidence="9">
    <location>
        <begin position="49"/>
        <end position="66"/>
    </location>
</feature>
<evidence type="ECO:0000256" key="6">
    <source>
        <dbReference type="ARBA" id="ARBA00022989"/>
    </source>
</evidence>
<evidence type="ECO:0000313" key="11">
    <source>
        <dbReference type="EMBL" id="RSE26135.1"/>
    </source>
</evidence>
<reference evidence="11 12" key="1">
    <citation type="submission" date="2018-10" db="EMBL/GenBank/DDBJ databases">
        <title>Transmission dynamics of multidrug resistant bacteria on intensive care unit surfaces.</title>
        <authorList>
            <person name="D'Souza A.W."/>
            <person name="Potter R.F."/>
            <person name="Wallace M."/>
            <person name="Shupe A."/>
            <person name="Patel S."/>
            <person name="Sun S."/>
            <person name="Gul D."/>
            <person name="Kwon J.H."/>
            <person name="Andleeb S."/>
            <person name="Burnham C.-A.D."/>
            <person name="Dantas G."/>
        </authorList>
    </citation>
    <scope>NUCLEOTIDE SEQUENCE [LARGE SCALE GENOMIC DNA]</scope>
    <source>
        <strain evidence="11 12">AS_373</strain>
    </source>
</reference>
<dbReference type="GeneID" id="84666587"/>
<evidence type="ECO:0000256" key="2">
    <source>
        <dbReference type="ARBA" id="ARBA00022448"/>
    </source>
</evidence>
<dbReference type="InterPro" id="IPR007387">
    <property type="entry name" value="TRAP_DctQ"/>
</dbReference>
<evidence type="ECO:0000256" key="7">
    <source>
        <dbReference type="ARBA" id="ARBA00023136"/>
    </source>
</evidence>
<comment type="caution">
    <text evidence="11">The sequence shown here is derived from an EMBL/GenBank/DDBJ whole genome shotgun (WGS) entry which is preliminary data.</text>
</comment>
<feature type="transmembrane region" description="Helical" evidence="9">
    <location>
        <begin position="131"/>
        <end position="153"/>
    </location>
</feature>
<comment type="subunit">
    <text evidence="9">The complex comprises the extracytoplasmic solute receptor protein and the two transmembrane proteins.</text>
</comment>
<keyword evidence="5 9" id="KW-0812">Transmembrane</keyword>
<name>A0A3R9GRN0_9ENTR</name>
<comment type="similarity">
    <text evidence="8 9">Belongs to the TRAP transporter small permease family.</text>
</comment>
<keyword evidence="2 9" id="KW-0813">Transport</keyword>
<evidence type="ECO:0000256" key="8">
    <source>
        <dbReference type="ARBA" id="ARBA00038436"/>
    </source>
</evidence>
<evidence type="ECO:0000256" key="5">
    <source>
        <dbReference type="ARBA" id="ARBA00022692"/>
    </source>
</evidence>
<dbReference type="OrthoDB" id="2085311at2"/>
<feature type="domain" description="Tripartite ATP-independent periplasmic transporters DctQ component" evidence="10">
    <location>
        <begin position="25"/>
        <end position="155"/>
    </location>
</feature>
<proteinExistence type="inferred from homology"/>
<gene>
    <name evidence="11" type="ORF">EGT71_11335</name>
</gene>
<keyword evidence="3" id="KW-1003">Cell membrane</keyword>
<dbReference type="GO" id="GO:0022857">
    <property type="term" value="F:transmembrane transporter activity"/>
    <property type="evidence" value="ECO:0007669"/>
    <property type="project" value="UniProtKB-UniRule"/>
</dbReference>
<dbReference type="PANTHER" id="PTHR35011:SF2">
    <property type="entry name" value="2,3-DIKETO-L-GULONATE TRAP TRANSPORTER SMALL PERMEASE PROTEIN YIAM"/>
    <property type="match status" value="1"/>
</dbReference>
<dbReference type="PANTHER" id="PTHR35011">
    <property type="entry name" value="2,3-DIKETO-L-GULONATE TRAP TRANSPORTER SMALL PERMEASE PROTEIN YIAM"/>
    <property type="match status" value="1"/>
</dbReference>
<dbReference type="Proteomes" id="UP000275331">
    <property type="component" value="Unassembled WGS sequence"/>
</dbReference>
<keyword evidence="4 9" id="KW-0997">Cell inner membrane</keyword>
<dbReference type="RefSeq" id="WP_125293643.1">
    <property type="nucleotide sequence ID" value="NZ_CP100494.1"/>
</dbReference>
<evidence type="ECO:0000259" key="10">
    <source>
        <dbReference type="Pfam" id="PF04290"/>
    </source>
</evidence>
<dbReference type="Pfam" id="PF04290">
    <property type="entry name" value="DctQ"/>
    <property type="match status" value="1"/>
</dbReference>
<protein>
    <recommendedName>
        <fullName evidence="9">TRAP transporter small permease protein</fullName>
    </recommendedName>
</protein>
<feature type="transmembrane region" description="Helical" evidence="9">
    <location>
        <begin position="87"/>
        <end position="111"/>
    </location>
</feature>
<sequence length="173" mass="19303">MDIEKYKRPIDRLLAMFSIFVMVMLVVCVVWQVFSRYVLSQPSTSTDELARFSMIWVGLLGAAFAVGKRRHLSIDLFTAELTGIRKLINQLFIDGCVFLFAACAMVWGGMALLMSVFKSGQLSPALQMPMAYVYVVLPISGLLICWYSALYMLDTLTRHANASSLPEIEGGKS</sequence>
<comment type="subcellular location">
    <subcellularLocation>
        <location evidence="1 9">Cell inner membrane</location>
        <topology evidence="1 9">Multi-pass membrane protein</topology>
    </subcellularLocation>
</comment>
<evidence type="ECO:0000256" key="1">
    <source>
        <dbReference type="ARBA" id="ARBA00004429"/>
    </source>
</evidence>
<feature type="transmembrane region" description="Helical" evidence="9">
    <location>
        <begin position="12"/>
        <end position="34"/>
    </location>
</feature>
<dbReference type="EMBL" id="RHXB01000006">
    <property type="protein sequence ID" value="RSE26135.1"/>
    <property type="molecule type" value="Genomic_DNA"/>
</dbReference>
<dbReference type="InterPro" id="IPR055348">
    <property type="entry name" value="DctQ"/>
</dbReference>
<evidence type="ECO:0000256" key="9">
    <source>
        <dbReference type="RuleBase" id="RU369079"/>
    </source>
</evidence>
<dbReference type="GO" id="GO:0005886">
    <property type="term" value="C:plasma membrane"/>
    <property type="evidence" value="ECO:0007669"/>
    <property type="project" value="UniProtKB-SubCell"/>
</dbReference>
<dbReference type="GO" id="GO:0015740">
    <property type="term" value="P:C4-dicarboxylate transport"/>
    <property type="evidence" value="ECO:0007669"/>
    <property type="project" value="TreeGrafter"/>
</dbReference>
<accession>A0A3R9GRN0</accession>